<evidence type="ECO:0000256" key="7">
    <source>
        <dbReference type="SAM" id="Phobius"/>
    </source>
</evidence>
<gene>
    <name evidence="9" type="ORF">JJB11_14020</name>
</gene>
<dbReference type="InterPro" id="IPR020846">
    <property type="entry name" value="MFS_dom"/>
</dbReference>
<feature type="transmembrane region" description="Helical" evidence="7">
    <location>
        <begin position="126"/>
        <end position="144"/>
    </location>
</feature>
<organism evidence="9 10">
    <name type="scientific">Ramlibacter ginsenosidimutans</name>
    <dbReference type="NCBI Taxonomy" id="502333"/>
    <lineage>
        <taxon>Bacteria</taxon>
        <taxon>Pseudomonadati</taxon>
        <taxon>Pseudomonadota</taxon>
        <taxon>Betaproteobacteria</taxon>
        <taxon>Burkholderiales</taxon>
        <taxon>Comamonadaceae</taxon>
        <taxon>Ramlibacter</taxon>
    </lineage>
</organism>
<dbReference type="Proteomes" id="UP000630528">
    <property type="component" value="Unassembled WGS sequence"/>
</dbReference>
<protein>
    <submittedName>
        <fullName evidence="9">MFS transporter</fullName>
    </submittedName>
</protein>
<reference evidence="9" key="1">
    <citation type="journal article" date="2012" name="J. Microbiol. Biotechnol.">
        <title>Ramlibacter ginsenosidimutans sp. nov., with ginsenoside-converting activity.</title>
        <authorList>
            <person name="Wang L."/>
            <person name="An D.S."/>
            <person name="Kim S.G."/>
            <person name="Jin F.X."/>
            <person name="Kim S.C."/>
            <person name="Lee S.T."/>
            <person name="Im W.T."/>
        </authorList>
    </citation>
    <scope>NUCLEOTIDE SEQUENCE</scope>
    <source>
        <strain evidence="9">KACC 17527</strain>
    </source>
</reference>
<proteinExistence type="predicted"/>
<feature type="transmembrane region" description="Helical" evidence="7">
    <location>
        <begin position="259"/>
        <end position="282"/>
    </location>
</feature>
<feature type="transmembrane region" description="Helical" evidence="7">
    <location>
        <begin position="215"/>
        <end position="238"/>
    </location>
</feature>
<dbReference type="InterPro" id="IPR011701">
    <property type="entry name" value="MFS"/>
</dbReference>
<feature type="transmembrane region" description="Helical" evidence="7">
    <location>
        <begin position="348"/>
        <end position="373"/>
    </location>
</feature>
<evidence type="ECO:0000256" key="5">
    <source>
        <dbReference type="ARBA" id="ARBA00022989"/>
    </source>
</evidence>
<feature type="transmembrane region" description="Helical" evidence="7">
    <location>
        <begin position="469"/>
        <end position="491"/>
    </location>
</feature>
<sequence>MAMLGLCCVATLVALDQTVVSTALPAIVTELHGFDLYAWVATSYLLTSVITVPVVGRLGDQFGRRPFVLASIVIFCAASAFCGYASNMHALVAARALQGVGGGMLVGSAFASIVDLFPDAHVRLRWQMMMASAFGLANTLGPSLGGALTQSPGWRWIFYINLPIGLVALAAVWRFLPHVRHGTSGEKTRIDWPGAAMIAAGLGSLQLLVELAPQHGFTTGMVAIAVLCVIAFAALFHWERRVAHPLIPGALLRNASLRSMFLLAATNGFMQFSLLVYVPLMFQGGFDLSARTAGMLVTPLVAFIMVSNVCNARILPRIPHAALMVNLGFALTTLCTACMLLANAHSSHAFLVAVMMIGGIGMGLTMPNLTITMQQAAPRKDVGIGIALLQSQRMVGAMLGTALTGATVNWVYRRTVADAFARESGGATWQQQLANPEILLSQERQATLLGQLTATGYNGAALIGMAHEALVHAIHVGFWLTIAVGLASFLSTRTMPRISFRTSSVKAGVEEGYLHEP</sequence>
<evidence type="ECO:0000256" key="3">
    <source>
        <dbReference type="ARBA" id="ARBA00022475"/>
    </source>
</evidence>
<dbReference type="SUPFAM" id="SSF103473">
    <property type="entry name" value="MFS general substrate transporter"/>
    <property type="match status" value="1"/>
</dbReference>
<dbReference type="InterPro" id="IPR036259">
    <property type="entry name" value="MFS_trans_sf"/>
</dbReference>
<dbReference type="EMBL" id="JAEPWM010000005">
    <property type="protein sequence ID" value="MBK6007212.1"/>
    <property type="molecule type" value="Genomic_DNA"/>
</dbReference>
<keyword evidence="3" id="KW-1003">Cell membrane</keyword>
<keyword evidence="4 7" id="KW-0812">Transmembrane</keyword>
<keyword evidence="2" id="KW-0813">Transport</keyword>
<keyword evidence="5 7" id="KW-1133">Transmembrane helix</keyword>
<comment type="caution">
    <text evidence="9">The sequence shown here is derived from an EMBL/GenBank/DDBJ whole genome shotgun (WGS) entry which is preliminary data.</text>
</comment>
<evidence type="ECO:0000256" key="4">
    <source>
        <dbReference type="ARBA" id="ARBA00022692"/>
    </source>
</evidence>
<dbReference type="GO" id="GO:0022857">
    <property type="term" value="F:transmembrane transporter activity"/>
    <property type="evidence" value="ECO:0007669"/>
    <property type="project" value="InterPro"/>
</dbReference>
<reference evidence="9" key="2">
    <citation type="submission" date="2021-01" db="EMBL/GenBank/DDBJ databases">
        <authorList>
            <person name="Kang M."/>
        </authorList>
    </citation>
    <scope>NUCLEOTIDE SEQUENCE</scope>
    <source>
        <strain evidence="9">KACC 17527</strain>
    </source>
</reference>
<dbReference type="GO" id="GO:0005886">
    <property type="term" value="C:plasma membrane"/>
    <property type="evidence" value="ECO:0007669"/>
    <property type="project" value="UniProtKB-SubCell"/>
</dbReference>
<evidence type="ECO:0000313" key="9">
    <source>
        <dbReference type="EMBL" id="MBK6007212.1"/>
    </source>
</evidence>
<feature type="domain" description="Major facilitator superfamily (MFS) profile" evidence="8">
    <location>
        <begin position="2"/>
        <end position="495"/>
    </location>
</feature>
<dbReference type="PANTHER" id="PTHR23501">
    <property type="entry name" value="MAJOR FACILITATOR SUPERFAMILY"/>
    <property type="match status" value="1"/>
</dbReference>
<keyword evidence="10" id="KW-1185">Reference proteome</keyword>
<dbReference type="Gene3D" id="1.20.1250.20">
    <property type="entry name" value="MFS general substrate transporter like domains"/>
    <property type="match status" value="1"/>
</dbReference>
<comment type="subcellular location">
    <subcellularLocation>
        <location evidence="1">Cell membrane</location>
        <topology evidence="1">Multi-pass membrane protein</topology>
    </subcellularLocation>
</comment>
<feature type="transmembrane region" description="Helical" evidence="7">
    <location>
        <begin position="67"/>
        <end position="86"/>
    </location>
</feature>
<dbReference type="PROSITE" id="PS50850">
    <property type="entry name" value="MFS"/>
    <property type="match status" value="1"/>
</dbReference>
<dbReference type="AlphaFoldDB" id="A0A934TTE1"/>
<feature type="transmembrane region" description="Helical" evidence="7">
    <location>
        <begin position="321"/>
        <end position="342"/>
    </location>
</feature>
<evidence type="ECO:0000256" key="2">
    <source>
        <dbReference type="ARBA" id="ARBA00022448"/>
    </source>
</evidence>
<feature type="transmembrane region" description="Helical" evidence="7">
    <location>
        <begin position="394"/>
        <end position="412"/>
    </location>
</feature>
<evidence type="ECO:0000259" key="8">
    <source>
        <dbReference type="PROSITE" id="PS50850"/>
    </source>
</evidence>
<evidence type="ECO:0000256" key="6">
    <source>
        <dbReference type="ARBA" id="ARBA00023136"/>
    </source>
</evidence>
<feature type="transmembrane region" description="Helical" evidence="7">
    <location>
        <begin position="37"/>
        <end position="55"/>
    </location>
</feature>
<evidence type="ECO:0000313" key="10">
    <source>
        <dbReference type="Proteomes" id="UP000630528"/>
    </source>
</evidence>
<feature type="transmembrane region" description="Helical" evidence="7">
    <location>
        <begin position="288"/>
        <end position="309"/>
    </location>
</feature>
<name>A0A934TTE1_9BURK</name>
<dbReference type="FunFam" id="1.20.1720.10:FF:000004">
    <property type="entry name" value="EmrB/QacA family drug resistance transporter"/>
    <property type="match status" value="1"/>
</dbReference>
<feature type="transmembrane region" description="Helical" evidence="7">
    <location>
        <begin position="156"/>
        <end position="176"/>
    </location>
</feature>
<evidence type="ECO:0000256" key="1">
    <source>
        <dbReference type="ARBA" id="ARBA00004651"/>
    </source>
</evidence>
<accession>A0A934TTE1</accession>
<dbReference type="Pfam" id="PF07690">
    <property type="entry name" value="MFS_1"/>
    <property type="match status" value="1"/>
</dbReference>
<keyword evidence="6 7" id="KW-0472">Membrane</keyword>
<dbReference type="PANTHER" id="PTHR23501:SF191">
    <property type="entry name" value="VACUOLAR BASIC AMINO ACID TRANSPORTER 4"/>
    <property type="match status" value="1"/>
</dbReference>